<evidence type="ECO:0000256" key="4">
    <source>
        <dbReference type="SAM" id="Coils"/>
    </source>
</evidence>
<dbReference type="OrthoDB" id="8062037at2759"/>
<dbReference type="Proteomes" id="UP000605970">
    <property type="component" value="Unassembled WGS sequence"/>
</dbReference>
<dbReference type="CDD" id="cd16448">
    <property type="entry name" value="RING-H2"/>
    <property type="match status" value="1"/>
</dbReference>
<evidence type="ECO:0000256" key="3">
    <source>
        <dbReference type="PROSITE-ProRule" id="PRU00175"/>
    </source>
</evidence>
<keyword evidence="1 3" id="KW-0479">Metal-binding</keyword>
<keyword evidence="7" id="KW-1185">Reference proteome</keyword>
<evidence type="ECO:0000259" key="5">
    <source>
        <dbReference type="PROSITE" id="PS50089"/>
    </source>
</evidence>
<protein>
    <recommendedName>
        <fullName evidence="5">RING-type domain-containing protein</fullName>
    </recommendedName>
</protein>
<dbReference type="SUPFAM" id="SSF57850">
    <property type="entry name" value="RING/U-box"/>
    <property type="match status" value="1"/>
</dbReference>
<gene>
    <name evidence="6" type="ORF">Mgra_00001550</name>
</gene>
<dbReference type="PANTHER" id="PTHR12109:SF5">
    <property type="entry name" value="RING-TYPE DOMAIN-CONTAINING PROTEIN"/>
    <property type="match status" value="1"/>
</dbReference>
<keyword evidence="4" id="KW-0175">Coiled coil</keyword>
<organism evidence="6 7">
    <name type="scientific">Meloidogyne graminicola</name>
    <dbReference type="NCBI Taxonomy" id="189291"/>
    <lineage>
        <taxon>Eukaryota</taxon>
        <taxon>Metazoa</taxon>
        <taxon>Ecdysozoa</taxon>
        <taxon>Nematoda</taxon>
        <taxon>Chromadorea</taxon>
        <taxon>Rhabditida</taxon>
        <taxon>Tylenchina</taxon>
        <taxon>Tylenchomorpha</taxon>
        <taxon>Tylenchoidea</taxon>
        <taxon>Meloidogynidae</taxon>
        <taxon>Meloidogyninae</taxon>
        <taxon>Meloidogyne</taxon>
    </lineage>
</organism>
<dbReference type="InterPro" id="IPR013083">
    <property type="entry name" value="Znf_RING/FYVE/PHD"/>
</dbReference>
<keyword evidence="2" id="KW-0862">Zinc</keyword>
<evidence type="ECO:0000256" key="1">
    <source>
        <dbReference type="ARBA" id="ARBA00022771"/>
    </source>
</evidence>
<feature type="non-terminal residue" evidence="6">
    <location>
        <position position="437"/>
    </location>
</feature>
<feature type="non-terminal residue" evidence="6">
    <location>
        <position position="1"/>
    </location>
</feature>
<comment type="caution">
    <text evidence="6">The sequence shown here is derived from an EMBL/GenBank/DDBJ whole genome shotgun (WGS) entry which is preliminary data.</text>
</comment>
<feature type="domain" description="RING-type" evidence="5">
    <location>
        <begin position="292"/>
        <end position="337"/>
    </location>
</feature>
<evidence type="ECO:0000256" key="2">
    <source>
        <dbReference type="ARBA" id="ARBA00022833"/>
    </source>
</evidence>
<dbReference type="PANTHER" id="PTHR12109">
    <property type="entry name" value="RING FINGER PROTEIN 141-RELATED"/>
    <property type="match status" value="1"/>
</dbReference>
<dbReference type="EMBL" id="JABEBT010000008">
    <property type="protein sequence ID" value="KAF7639024.1"/>
    <property type="molecule type" value="Genomic_DNA"/>
</dbReference>
<dbReference type="AlphaFoldDB" id="A0A8S9ZZ21"/>
<accession>A0A8S9ZZ21</accession>
<feature type="coiled-coil region" evidence="4">
    <location>
        <begin position="269"/>
        <end position="296"/>
    </location>
</feature>
<evidence type="ECO:0000313" key="7">
    <source>
        <dbReference type="Proteomes" id="UP000605970"/>
    </source>
</evidence>
<keyword evidence="1 3" id="KW-0863">Zinc-finger</keyword>
<dbReference type="PROSITE" id="PS50089">
    <property type="entry name" value="ZF_RING_2"/>
    <property type="match status" value="1"/>
</dbReference>
<dbReference type="Gene3D" id="3.30.40.10">
    <property type="entry name" value="Zinc/RING finger domain, C3HC4 (zinc finger)"/>
    <property type="match status" value="1"/>
</dbReference>
<dbReference type="Pfam" id="PF13639">
    <property type="entry name" value="zf-RING_2"/>
    <property type="match status" value="1"/>
</dbReference>
<proteinExistence type="predicted"/>
<dbReference type="InterPro" id="IPR001841">
    <property type="entry name" value="Znf_RING"/>
</dbReference>
<evidence type="ECO:0000313" key="6">
    <source>
        <dbReference type="EMBL" id="KAF7639024.1"/>
    </source>
</evidence>
<sequence>RIIIQSTIYRFTIQVTFYPISGKEYAQTLTQQTEHDFSFNFLFKRYELKNPSENIKEKLKRIKTNILRFFSEKERILYNLNGGPFVEIKEILIEIFVPVNGNSNLIKRSWNIEYPNLFKSFTFFVGAFNGNLFLRARIHLFNEKENEPSFFNKEDDEVFIKSSNEEIILEKFKLKNLTKNNKINNLIIFPKWKNKYSTWHYSLFSERKKRTTLLLEIPIKKIKNNINNIEEDEEEEKGNINLLNLYNKIIISIEKEKVQKYILYEKGETSKINNVIKNNEQQLEDIEEELECSICKENINKNSLIIGRKCNHIYHKECIYKWFEEESNKPKICPICQQYYFNIEIPIEEPVYSNKYFNYEYQILLDPLPYTDMNDNDYFINKQIKIVDNKILGYILANSLYKYPKLSKIKELGFARSKLSTFDVDDLNETFKKFKKH</sequence>
<reference evidence="6" key="1">
    <citation type="journal article" date="2020" name="Ecol. Evol.">
        <title>Genome structure and content of the rice root-knot nematode (Meloidogyne graminicola).</title>
        <authorList>
            <person name="Phan N.T."/>
            <person name="Danchin E.G.J."/>
            <person name="Klopp C."/>
            <person name="Perfus-Barbeoch L."/>
            <person name="Kozlowski D.K."/>
            <person name="Koutsovoulos G.D."/>
            <person name="Lopez-Roques C."/>
            <person name="Bouchez O."/>
            <person name="Zahm M."/>
            <person name="Besnard G."/>
            <person name="Bellafiore S."/>
        </authorList>
    </citation>
    <scope>NUCLEOTIDE SEQUENCE</scope>
    <source>
        <strain evidence="6">VN-18</strain>
    </source>
</reference>
<dbReference type="SMART" id="SM00184">
    <property type="entry name" value="RING"/>
    <property type="match status" value="1"/>
</dbReference>
<dbReference type="GO" id="GO:0008270">
    <property type="term" value="F:zinc ion binding"/>
    <property type="evidence" value="ECO:0007669"/>
    <property type="project" value="UniProtKB-KW"/>
</dbReference>
<dbReference type="InterPro" id="IPR047126">
    <property type="entry name" value="RNF141-like"/>
</dbReference>
<name>A0A8S9ZZ21_9BILA</name>